<dbReference type="GO" id="GO:0016301">
    <property type="term" value="F:kinase activity"/>
    <property type="evidence" value="ECO:0007669"/>
    <property type="project" value="UniProtKB-KW"/>
</dbReference>
<evidence type="ECO:0000313" key="7">
    <source>
        <dbReference type="EMBL" id="VWO96585.1"/>
    </source>
</evidence>
<keyword evidence="7" id="KW-0808">Transferase</keyword>
<dbReference type="Gene3D" id="1.10.600.10">
    <property type="entry name" value="Farnesyl Diphosphate Synthase"/>
    <property type="match status" value="2"/>
</dbReference>
<evidence type="ECO:0000256" key="4">
    <source>
        <dbReference type="ARBA" id="ARBA00022842"/>
    </source>
</evidence>
<dbReference type="EC" id="4.2.3.-" evidence="6"/>
<sequence>MAACFMPAAFRPSDLIFPDLITPCPYPLRVNPQCQLASAESKQWLLQGCRLKKKKRADFHGLKGGLLTAMCYPLAEYDELRVCCDWINYLFHLDNICDEMDDRTTVSTASEIIGALRDPHNFQASSAVGRLTQSFWGRMIATASPGAQKRFIETFELFFRAVTQQAKDRASGNIPDLESYIAMRRDTSGCKPCWALIEYANNLDLPDFVMEHPIVLGLGEAANDLVTWSNVRILRNVPKLHELFASLFLSYADFLPSALGHLLLQRGAIQWNRADAIFGIGDTHNMIVVVQYQERLELQEAVDYVGDLCLGCIDRFEALRDALPSWGPEIDEQLQVYIDGLGDWMIGNLVWSFETERYFGKEGRQVRHDLSVRLLPLLK</sequence>
<keyword evidence="5 6" id="KW-0456">Lyase</keyword>
<gene>
    <name evidence="7" type="primary">E9EU30</name>
</gene>
<protein>
    <recommendedName>
        <fullName evidence="6">Terpene synthase</fullName>
        <ecNumber evidence="6">4.2.3.-</ecNumber>
    </recommendedName>
</protein>
<dbReference type="PANTHER" id="PTHR35201:SF4">
    <property type="entry name" value="BETA-PINACENE SYNTHASE-RELATED"/>
    <property type="match status" value="1"/>
</dbReference>
<dbReference type="GO" id="GO:0046872">
    <property type="term" value="F:metal ion binding"/>
    <property type="evidence" value="ECO:0007669"/>
    <property type="project" value="UniProtKB-KW"/>
</dbReference>
<evidence type="ECO:0000256" key="5">
    <source>
        <dbReference type="ARBA" id="ARBA00023239"/>
    </source>
</evidence>
<dbReference type="InterPro" id="IPR034686">
    <property type="entry name" value="Terpene_cyclase-like_2"/>
</dbReference>
<reference evidence="7" key="1">
    <citation type="submission" date="2019-10" db="EMBL/GenBank/DDBJ databases">
        <authorList>
            <person name="Nor Muhammad N."/>
        </authorList>
    </citation>
    <scope>NUCLEOTIDE SEQUENCE</scope>
</reference>
<dbReference type="Pfam" id="PF19086">
    <property type="entry name" value="Terpene_syn_C_2"/>
    <property type="match status" value="1"/>
</dbReference>
<dbReference type="InterPro" id="IPR008949">
    <property type="entry name" value="Isoprenoid_synthase_dom_sf"/>
</dbReference>
<evidence type="ECO:0000256" key="6">
    <source>
        <dbReference type="RuleBase" id="RU366034"/>
    </source>
</evidence>
<name>A0A5K1JYX9_9APHY</name>
<dbReference type="PANTHER" id="PTHR35201">
    <property type="entry name" value="TERPENE SYNTHASE"/>
    <property type="match status" value="1"/>
</dbReference>
<evidence type="ECO:0000256" key="3">
    <source>
        <dbReference type="ARBA" id="ARBA00022723"/>
    </source>
</evidence>
<evidence type="ECO:0000256" key="1">
    <source>
        <dbReference type="ARBA" id="ARBA00001946"/>
    </source>
</evidence>
<dbReference type="GO" id="GO:0010333">
    <property type="term" value="F:terpene synthase activity"/>
    <property type="evidence" value="ECO:0007669"/>
    <property type="project" value="InterPro"/>
</dbReference>
<keyword evidence="7" id="KW-0418">Kinase</keyword>
<comment type="similarity">
    <text evidence="2 6">Belongs to the terpene synthase family.</text>
</comment>
<keyword evidence="4 6" id="KW-0460">Magnesium</keyword>
<organism evidence="7">
    <name type="scientific">Ganoderma boninense</name>
    <dbReference type="NCBI Taxonomy" id="34458"/>
    <lineage>
        <taxon>Eukaryota</taxon>
        <taxon>Fungi</taxon>
        <taxon>Dikarya</taxon>
        <taxon>Basidiomycota</taxon>
        <taxon>Agaricomycotina</taxon>
        <taxon>Agaricomycetes</taxon>
        <taxon>Polyporales</taxon>
        <taxon>Polyporaceae</taxon>
        <taxon>Ganoderma</taxon>
    </lineage>
</organism>
<dbReference type="EMBL" id="LR725755">
    <property type="protein sequence ID" value="VWO96585.1"/>
    <property type="molecule type" value="Genomic_DNA"/>
</dbReference>
<comment type="cofactor">
    <cofactor evidence="1 6">
        <name>Mg(2+)</name>
        <dbReference type="ChEBI" id="CHEBI:18420"/>
    </cofactor>
</comment>
<dbReference type="SUPFAM" id="SSF48576">
    <property type="entry name" value="Terpenoid synthases"/>
    <property type="match status" value="1"/>
</dbReference>
<accession>A0A5K1JYX9</accession>
<evidence type="ECO:0000256" key="2">
    <source>
        <dbReference type="ARBA" id="ARBA00006333"/>
    </source>
</evidence>
<proteinExistence type="inferred from homology"/>
<dbReference type="GO" id="GO:0008299">
    <property type="term" value="P:isoprenoid biosynthetic process"/>
    <property type="evidence" value="ECO:0007669"/>
    <property type="project" value="UniProtKB-ARBA"/>
</dbReference>
<dbReference type="AlphaFoldDB" id="A0A5K1JYX9"/>
<keyword evidence="3 6" id="KW-0479">Metal-binding</keyword>